<evidence type="ECO:0000313" key="2">
    <source>
        <dbReference type="Proteomes" id="UP001140234"/>
    </source>
</evidence>
<proteinExistence type="predicted"/>
<evidence type="ECO:0000313" key="1">
    <source>
        <dbReference type="EMBL" id="KAJ2775225.1"/>
    </source>
</evidence>
<reference evidence="1" key="1">
    <citation type="submission" date="2022-07" db="EMBL/GenBank/DDBJ databases">
        <title>Phylogenomic reconstructions and comparative analyses of Kickxellomycotina fungi.</title>
        <authorList>
            <person name="Reynolds N.K."/>
            <person name="Stajich J.E."/>
            <person name="Barry K."/>
            <person name="Grigoriev I.V."/>
            <person name="Crous P."/>
            <person name="Smith M.E."/>
        </authorList>
    </citation>
    <scope>NUCLEOTIDE SEQUENCE</scope>
    <source>
        <strain evidence="1">CBS 109366</strain>
    </source>
</reference>
<dbReference type="EMBL" id="JANBUJ010000031">
    <property type="protein sequence ID" value="KAJ2775225.1"/>
    <property type="molecule type" value="Genomic_DNA"/>
</dbReference>
<comment type="caution">
    <text evidence="1">The sequence shown here is derived from an EMBL/GenBank/DDBJ whole genome shotgun (WGS) entry which is preliminary data.</text>
</comment>
<sequence>MSAGANCADAVLRLAARLLGGTLPDADNDTRARLLAALLVAAHTLIRGRKPGIAAAPAPAQGTDAGRRRLWLPVLAANLARTPAPAPGGGVAQQIRNALSAERTRLSQALQALLVQAMGGAAHETLPRATAAGFDDIAVTATSMQAAGMVAAHMDQLTSIAGAIERGAESSAAWQQLVVGAGPGALQDPLILVQGVVDALAALAETLGVDVGVALPGARWPANAIVGAAFPEAARGECAMACGAWATCTDAGLPMRHALLHAASALLAHYMGRGDELWLVARCEGPGAAPAGSAPVAATVYLVCHRRAAQPLDGSAEPRAWGPLALADARLLTTALYSGRATLETRWSTADGSPGGRDARGRHVDTLAITERTRGDWLVARLRLAAALEPRPAGPGGATGQSLDGEPSLAEFRAMLHDAHIVLRVPDAAPSGPPEEGGGGTLGAVGQYLSGAGCAVEQVTRRSPGLSRKLVGQRPPAYVIIDNDAELLREEFETLRGTLSFSPASAPCLPAADAQGRSWAQLAGTLGIVVLAPASATVQLRECAQALAEAPHPLPPPVVAVVPGPLSELRLLEGLRAVWERRSPALQCVHADLVPPASANSADSEDPYRDVRTISAEPAAPNAPTAVVAHATDMASAATTAPAAAAVPVSPLISLPSPPIEVDATLLQTLQSATGAGGLTGLASPVEAGSGSTVVVTSPPGHEPVGSGAGAPHVPASDQPEASAESGLSRTRARIRDKMAQLSRVRHRARNRLLGISEGSEAASAAEGSEPCNAAEGAERGASLESALRTSLGEAGTQLTTRVRSNTAGLPAAPSHREREMDVDKALPDPPVAPESAASAQAPQEKDAAHPPRKAAGAADRKERLRARLQNASRRLAESQAAGGPPPEQKRQLAERPRGGVGSKSPPATDAAQPHSAAAAAGGTVSGGGSRRSSAKEKQSARRVVRDSQGNSTPPIRVLLVEDNLVNRSVMERFLTHMNVHYDVASNGEEAIRKWTAAADESRTPGGERTAAHGPYHIVFMDIQMPLMDGITATKHIRRLERQKHIGLWVPTGSVASMHAGHLSPKPQPQPQQGTRVPMPSAPPRSVRWVPFHLRGQPPESRNGRFLQKIGVVGAPPPEPDQPLLEISSPTGSRRPSLPPPASDNTACAGDEDADAALVSPVDLDGGSLSQVAMFPPGATPPERRADDHRPAPSTPRRRPLQALQLPPRTKPLAEPPRSPLVTAPVKSPVIIVALTASSLESDRQAALAAGCNDFLTKPVGLIWLKLKIIEWGCMQALIDYDFFGKRGGARTE</sequence>
<gene>
    <name evidence="1" type="primary">MgSsk1</name>
    <name evidence="1" type="ORF">IWQ57_000504</name>
</gene>
<name>A0ACC1K7C7_9FUNG</name>
<accession>A0ACC1K7C7</accession>
<keyword evidence="2" id="KW-1185">Reference proteome</keyword>
<organism evidence="1 2">
    <name type="scientific">Coemansia nantahalensis</name>
    <dbReference type="NCBI Taxonomy" id="2789366"/>
    <lineage>
        <taxon>Eukaryota</taxon>
        <taxon>Fungi</taxon>
        <taxon>Fungi incertae sedis</taxon>
        <taxon>Zoopagomycota</taxon>
        <taxon>Kickxellomycotina</taxon>
        <taxon>Kickxellomycetes</taxon>
        <taxon>Kickxellales</taxon>
        <taxon>Kickxellaceae</taxon>
        <taxon>Coemansia</taxon>
    </lineage>
</organism>
<dbReference type="Proteomes" id="UP001140234">
    <property type="component" value="Unassembled WGS sequence"/>
</dbReference>
<protein>
    <submittedName>
        <fullName evidence="1">Response regulator</fullName>
    </submittedName>
</protein>